<evidence type="ECO:0000313" key="2">
    <source>
        <dbReference type="Proteomes" id="UP000299102"/>
    </source>
</evidence>
<comment type="caution">
    <text evidence="1">The sequence shown here is derived from an EMBL/GenBank/DDBJ whole genome shotgun (WGS) entry which is preliminary data.</text>
</comment>
<dbReference type="AlphaFoldDB" id="A0A4C1VIP0"/>
<dbReference type="EMBL" id="BGZK01000354">
    <property type="protein sequence ID" value="GBP38826.1"/>
    <property type="molecule type" value="Genomic_DNA"/>
</dbReference>
<sequence length="92" mass="10121">MGARLLQEKSHFVALASERPALEVNQNARAAPRQDRLRSGVNIVVEILIKTADAVHAPLAVTTWELIANEQRPRTCGAGRRRALQSQSRALV</sequence>
<reference evidence="1 2" key="1">
    <citation type="journal article" date="2019" name="Commun. Biol.">
        <title>The bagworm genome reveals a unique fibroin gene that provides high tensile strength.</title>
        <authorList>
            <person name="Kono N."/>
            <person name="Nakamura H."/>
            <person name="Ohtoshi R."/>
            <person name="Tomita M."/>
            <person name="Numata K."/>
            <person name="Arakawa K."/>
        </authorList>
    </citation>
    <scope>NUCLEOTIDE SEQUENCE [LARGE SCALE GENOMIC DNA]</scope>
</reference>
<accession>A0A4C1VIP0</accession>
<name>A0A4C1VIP0_EUMVA</name>
<dbReference type="Proteomes" id="UP000299102">
    <property type="component" value="Unassembled WGS sequence"/>
</dbReference>
<proteinExistence type="predicted"/>
<keyword evidence="2" id="KW-1185">Reference proteome</keyword>
<gene>
    <name evidence="1" type="ORF">EVAR_33577_1</name>
</gene>
<evidence type="ECO:0000313" key="1">
    <source>
        <dbReference type="EMBL" id="GBP38826.1"/>
    </source>
</evidence>
<organism evidence="1 2">
    <name type="scientific">Eumeta variegata</name>
    <name type="common">Bagworm moth</name>
    <name type="synonym">Eumeta japonica</name>
    <dbReference type="NCBI Taxonomy" id="151549"/>
    <lineage>
        <taxon>Eukaryota</taxon>
        <taxon>Metazoa</taxon>
        <taxon>Ecdysozoa</taxon>
        <taxon>Arthropoda</taxon>
        <taxon>Hexapoda</taxon>
        <taxon>Insecta</taxon>
        <taxon>Pterygota</taxon>
        <taxon>Neoptera</taxon>
        <taxon>Endopterygota</taxon>
        <taxon>Lepidoptera</taxon>
        <taxon>Glossata</taxon>
        <taxon>Ditrysia</taxon>
        <taxon>Tineoidea</taxon>
        <taxon>Psychidae</taxon>
        <taxon>Oiketicinae</taxon>
        <taxon>Eumeta</taxon>
    </lineage>
</organism>
<protein>
    <submittedName>
        <fullName evidence="1">Uncharacterized protein</fullName>
    </submittedName>
</protein>